<evidence type="ECO:0000313" key="1">
    <source>
        <dbReference type="EMBL" id="KRX31727.1"/>
    </source>
</evidence>
<proteinExistence type="predicted"/>
<organism evidence="1 2">
    <name type="scientific">Trichinella murrelli</name>
    <dbReference type="NCBI Taxonomy" id="144512"/>
    <lineage>
        <taxon>Eukaryota</taxon>
        <taxon>Metazoa</taxon>
        <taxon>Ecdysozoa</taxon>
        <taxon>Nematoda</taxon>
        <taxon>Enoplea</taxon>
        <taxon>Dorylaimia</taxon>
        <taxon>Trichinellida</taxon>
        <taxon>Trichinellidae</taxon>
        <taxon>Trichinella</taxon>
    </lineage>
</organism>
<reference evidence="1 2" key="1">
    <citation type="submission" date="2015-01" db="EMBL/GenBank/DDBJ databases">
        <title>Evolution of Trichinella species and genotypes.</title>
        <authorList>
            <person name="Korhonen P.K."/>
            <person name="Edoardo P."/>
            <person name="Giuseppe L.R."/>
            <person name="Gasser R.B."/>
        </authorList>
    </citation>
    <scope>NUCLEOTIDE SEQUENCE [LARGE SCALE GENOMIC DNA]</scope>
    <source>
        <strain evidence="1">ISS417</strain>
    </source>
</reference>
<accession>A0A0V0SXQ7</accession>
<keyword evidence="2" id="KW-1185">Reference proteome</keyword>
<comment type="caution">
    <text evidence="1">The sequence shown here is derived from an EMBL/GenBank/DDBJ whole genome shotgun (WGS) entry which is preliminary data.</text>
</comment>
<gene>
    <name evidence="1" type="ORF">T05_11936</name>
</gene>
<protein>
    <submittedName>
        <fullName evidence="1">Uncharacterized protein</fullName>
    </submittedName>
</protein>
<dbReference type="Proteomes" id="UP000055048">
    <property type="component" value="Unassembled WGS sequence"/>
</dbReference>
<dbReference type="EMBL" id="JYDJ01001610">
    <property type="protein sequence ID" value="KRX31727.1"/>
    <property type="molecule type" value="Genomic_DNA"/>
</dbReference>
<evidence type="ECO:0000313" key="2">
    <source>
        <dbReference type="Proteomes" id="UP000055048"/>
    </source>
</evidence>
<sequence>MDALPNRLSRTDALLLPGAAPIRPGGACFELSGWDNEKTVPTITATGKDGRNFLGRTLIFSSSTRGRLQFSQAFLLSQIQSSSLDVFWILSSTASVVTLHSNVFCSS</sequence>
<dbReference type="AlphaFoldDB" id="A0A0V0SXQ7"/>
<name>A0A0V0SXQ7_9BILA</name>